<dbReference type="Proteomes" id="UP000472676">
    <property type="component" value="Unassembled WGS sequence"/>
</dbReference>
<accession>A0A6M2BV99</accession>
<dbReference type="FunFam" id="3.30.70.1560:FF:000001">
    <property type="entry name" value="Pseudouridine synthase"/>
    <property type="match status" value="1"/>
</dbReference>
<evidence type="ECO:0000256" key="4">
    <source>
        <dbReference type="ARBA" id="ARBA00036944"/>
    </source>
</evidence>
<dbReference type="InterPro" id="IPR002942">
    <property type="entry name" value="S4_RNA-bd"/>
</dbReference>
<evidence type="ECO:0000259" key="9">
    <source>
        <dbReference type="SMART" id="SM00363"/>
    </source>
</evidence>
<name>A0A6M2BV99_9GAMM</name>
<dbReference type="GO" id="GO:0000455">
    <property type="term" value="P:enzyme-directed rRNA pseudouridine synthesis"/>
    <property type="evidence" value="ECO:0007669"/>
    <property type="project" value="UniProtKB-ARBA"/>
</dbReference>
<evidence type="ECO:0000256" key="5">
    <source>
        <dbReference type="ARBA" id="ARBA00037383"/>
    </source>
</evidence>
<dbReference type="InterPro" id="IPR000748">
    <property type="entry name" value="PsdUridine_synth_RsuA/RluB/E/F"/>
</dbReference>
<gene>
    <name evidence="10" type="ORF">G7Y85_15490</name>
</gene>
<evidence type="ECO:0000313" key="10">
    <source>
        <dbReference type="EMBL" id="NGY06175.1"/>
    </source>
</evidence>
<comment type="similarity">
    <text evidence="1 7">Belongs to the pseudouridine synthase RsuA family.</text>
</comment>
<dbReference type="RefSeq" id="WP_166259174.1">
    <property type="nucleotide sequence ID" value="NZ_JAAMOW010000008.1"/>
</dbReference>
<dbReference type="NCBIfam" id="TIGR00093">
    <property type="entry name" value="pseudouridine synthase"/>
    <property type="match status" value="1"/>
</dbReference>
<evidence type="ECO:0000256" key="1">
    <source>
        <dbReference type="ARBA" id="ARBA00008348"/>
    </source>
</evidence>
<dbReference type="EC" id="5.4.99.-" evidence="7"/>
<dbReference type="InterPro" id="IPR020094">
    <property type="entry name" value="TruA/RsuA/RluB/E/F_N"/>
</dbReference>
<evidence type="ECO:0000256" key="6">
    <source>
        <dbReference type="PROSITE-ProRule" id="PRU00182"/>
    </source>
</evidence>
<dbReference type="PROSITE" id="PS01149">
    <property type="entry name" value="PSI_RSU"/>
    <property type="match status" value="1"/>
</dbReference>
<evidence type="ECO:0000256" key="3">
    <source>
        <dbReference type="ARBA" id="ARBA00023235"/>
    </source>
</evidence>
<keyword evidence="3 7" id="KW-0413">Isomerase</keyword>
<dbReference type="SUPFAM" id="SSF55174">
    <property type="entry name" value="Alpha-L RNA-binding motif"/>
    <property type="match status" value="1"/>
</dbReference>
<dbReference type="InterPro" id="IPR020103">
    <property type="entry name" value="PsdUridine_synth_cat_dom_sf"/>
</dbReference>
<comment type="catalytic activity">
    <reaction evidence="4">
        <text>uridine(2605) in 23S rRNA = pseudouridine(2605) in 23S rRNA</text>
        <dbReference type="Rhea" id="RHEA:42520"/>
        <dbReference type="Rhea" id="RHEA-COMP:10095"/>
        <dbReference type="Rhea" id="RHEA-COMP:10096"/>
        <dbReference type="ChEBI" id="CHEBI:65314"/>
        <dbReference type="ChEBI" id="CHEBI:65315"/>
        <dbReference type="EC" id="5.4.99.22"/>
    </reaction>
</comment>
<evidence type="ECO:0000256" key="2">
    <source>
        <dbReference type="ARBA" id="ARBA00022884"/>
    </source>
</evidence>
<dbReference type="GO" id="GO:0005829">
    <property type="term" value="C:cytosol"/>
    <property type="evidence" value="ECO:0007669"/>
    <property type="project" value="UniProtKB-ARBA"/>
</dbReference>
<comment type="caution">
    <text evidence="10">The sequence shown here is derived from an EMBL/GenBank/DDBJ whole genome shotgun (WGS) entry which is preliminary data.</text>
</comment>
<dbReference type="InterPro" id="IPR006145">
    <property type="entry name" value="PsdUridine_synth_RsuA/RluA"/>
</dbReference>
<comment type="function">
    <text evidence="5">Responsible for synthesis of pseudouridine from uracil-2605 in 23S ribosomal RNA.</text>
</comment>
<sequence length="371" mass="40723">MSERIQKFLATLGVASRREVERMVEDGRIEVNGKPAEAGQHIDQDDKVRIDGRSIAMQRKAEPARVLIYKKRTGELVTRDDPEGRRTVFRKLPKLGSGRWIAIGRLDINTSGLLLFTNHGELARRLTHPSFEVPRTYAVRILGTVDDAVIARWKAGVELEDGKAKFERVEAGVNEDGEGANQWFHVTVREGRNRLVRRLIESQKLQVSRLIRISYGPVELGRGIKSGTAREATPAELLALLDAVRLSEADAGLDAGRKPVRGGKSGARHVAGKPPAPRRRRADDREEADDGRPRRASRDAVRAGAKARDARPGRASGDARPASRSGGGKSAAPARASSPRSAGAGKPASRRRDDRPASPPQKPRRPPRTRR</sequence>
<dbReference type="InterPro" id="IPR018496">
    <property type="entry name" value="PsdUridine_synth_RsuA/RluB_CS"/>
</dbReference>
<protein>
    <recommendedName>
        <fullName evidence="7">Pseudouridine synthase</fullName>
        <ecNumber evidence="7">5.4.99.-</ecNumber>
    </recommendedName>
</protein>
<dbReference type="PANTHER" id="PTHR47683:SF3">
    <property type="entry name" value="RIBOSOMAL LARGE SUBUNIT PSEUDOURIDINE SYNTHASE B"/>
    <property type="match status" value="1"/>
</dbReference>
<dbReference type="InterPro" id="IPR050343">
    <property type="entry name" value="RsuA_PseudoU_synthase"/>
</dbReference>
<dbReference type="Pfam" id="PF01479">
    <property type="entry name" value="S4"/>
    <property type="match status" value="1"/>
</dbReference>
<evidence type="ECO:0000256" key="7">
    <source>
        <dbReference type="RuleBase" id="RU003887"/>
    </source>
</evidence>
<feature type="compositionally biased region" description="Basic and acidic residues" evidence="8">
    <location>
        <begin position="290"/>
        <end position="312"/>
    </location>
</feature>
<keyword evidence="2 6" id="KW-0694">RNA-binding</keyword>
<feature type="domain" description="RNA-binding S4" evidence="9">
    <location>
        <begin position="3"/>
        <end position="68"/>
    </location>
</feature>
<dbReference type="GO" id="GO:0160139">
    <property type="term" value="F:23S rRNA pseudouridine(2605) synthase activity"/>
    <property type="evidence" value="ECO:0007669"/>
    <property type="project" value="UniProtKB-EC"/>
</dbReference>
<dbReference type="GO" id="GO:0003723">
    <property type="term" value="F:RNA binding"/>
    <property type="evidence" value="ECO:0007669"/>
    <property type="project" value="UniProtKB-KW"/>
</dbReference>
<evidence type="ECO:0000313" key="11">
    <source>
        <dbReference type="Proteomes" id="UP000472676"/>
    </source>
</evidence>
<dbReference type="InterPro" id="IPR036986">
    <property type="entry name" value="S4_RNA-bd_sf"/>
</dbReference>
<dbReference type="Gene3D" id="3.30.70.580">
    <property type="entry name" value="Pseudouridine synthase I, catalytic domain, N-terminal subdomain"/>
    <property type="match status" value="1"/>
</dbReference>
<feature type="compositionally biased region" description="Low complexity" evidence="8">
    <location>
        <begin position="319"/>
        <end position="347"/>
    </location>
</feature>
<dbReference type="Pfam" id="PF00849">
    <property type="entry name" value="PseudoU_synth_2"/>
    <property type="match status" value="1"/>
</dbReference>
<proteinExistence type="inferred from homology"/>
<dbReference type="PROSITE" id="PS50889">
    <property type="entry name" value="S4"/>
    <property type="match status" value="1"/>
</dbReference>
<dbReference type="SUPFAM" id="SSF55120">
    <property type="entry name" value="Pseudouridine synthase"/>
    <property type="match status" value="1"/>
</dbReference>
<dbReference type="SMART" id="SM00363">
    <property type="entry name" value="S4"/>
    <property type="match status" value="1"/>
</dbReference>
<evidence type="ECO:0000256" key="8">
    <source>
        <dbReference type="SAM" id="MobiDB-lite"/>
    </source>
</evidence>
<reference evidence="10 11" key="1">
    <citation type="journal article" date="2014" name="Int. J. Syst. Evol. Microbiol.">
        <title>Solimonas terrae sp. nov., isolated from soil.</title>
        <authorList>
            <person name="Kim S.J."/>
            <person name="Moon J.Y."/>
            <person name="Weon H.Y."/>
            <person name="Ahn J.H."/>
            <person name="Chen W.M."/>
            <person name="Kwon S.W."/>
        </authorList>
    </citation>
    <scope>NUCLEOTIDE SEQUENCE [LARGE SCALE GENOMIC DNA]</scope>
    <source>
        <strain evidence="10 11">KIS83-12</strain>
    </source>
</reference>
<dbReference type="Gene3D" id="3.30.70.1560">
    <property type="entry name" value="Alpha-L RNA-binding motif"/>
    <property type="match status" value="1"/>
</dbReference>
<dbReference type="CDD" id="cd00165">
    <property type="entry name" value="S4"/>
    <property type="match status" value="1"/>
</dbReference>
<dbReference type="Gene3D" id="3.10.290.10">
    <property type="entry name" value="RNA-binding S4 domain"/>
    <property type="match status" value="1"/>
</dbReference>
<feature type="compositionally biased region" description="Basic residues" evidence="8">
    <location>
        <begin position="258"/>
        <end position="280"/>
    </location>
</feature>
<feature type="region of interest" description="Disordered" evidence="8">
    <location>
        <begin position="254"/>
        <end position="371"/>
    </location>
</feature>
<dbReference type="EMBL" id="JAAMOW010000008">
    <property type="protein sequence ID" value="NGY06175.1"/>
    <property type="molecule type" value="Genomic_DNA"/>
</dbReference>
<dbReference type="AlphaFoldDB" id="A0A6M2BV99"/>
<keyword evidence="11" id="KW-1185">Reference proteome</keyword>
<dbReference type="InterPro" id="IPR042092">
    <property type="entry name" value="PsdUridine_s_RsuA/RluB/E/F_cat"/>
</dbReference>
<dbReference type="FunFam" id="3.10.290.10:FF:000003">
    <property type="entry name" value="Pseudouridine synthase"/>
    <property type="match status" value="1"/>
</dbReference>
<feature type="compositionally biased region" description="Basic residues" evidence="8">
    <location>
        <begin position="362"/>
        <end position="371"/>
    </location>
</feature>
<dbReference type="PANTHER" id="PTHR47683">
    <property type="entry name" value="PSEUDOURIDINE SYNTHASE FAMILY PROTEIN-RELATED"/>
    <property type="match status" value="1"/>
</dbReference>
<organism evidence="10 11">
    <name type="scientific">Solimonas terrae</name>
    <dbReference type="NCBI Taxonomy" id="1396819"/>
    <lineage>
        <taxon>Bacteria</taxon>
        <taxon>Pseudomonadati</taxon>
        <taxon>Pseudomonadota</taxon>
        <taxon>Gammaproteobacteria</taxon>
        <taxon>Nevskiales</taxon>
        <taxon>Nevskiaceae</taxon>
        <taxon>Solimonas</taxon>
    </lineage>
</organism>